<accession>A0A5A7PKN4</accession>
<comment type="caution">
    <text evidence="1">The sequence shown here is derived from an EMBL/GenBank/DDBJ whole genome shotgun (WGS) entry which is preliminary data.</text>
</comment>
<proteinExistence type="predicted"/>
<organism evidence="1 2">
    <name type="scientific">Striga asiatica</name>
    <name type="common">Asiatic witchweed</name>
    <name type="synonym">Buchnera asiatica</name>
    <dbReference type="NCBI Taxonomy" id="4170"/>
    <lineage>
        <taxon>Eukaryota</taxon>
        <taxon>Viridiplantae</taxon>
        <taxon>Streptophyta</taxon>
        <taxon>Embryophyta</taxon>
        <taxon>Tracheophyta</taxon>
        <taxon>Spermatophyta</taxon>
        <taxon>Magnoliopsida</taxon>
        <taxon>eudicotyledons</taxon>
        <taxon>Gunneridae</taxon>
        <taxon>Pentapetalae</taxon>
        <taxon>asterids</taxon>
        <taxon>lamiids</taxon>
        <taxon>Lamiales</taxon>
        <taxon>Orobanchaceae</taxon>
        <taxon>Buchnereae</taxon>
        <taxon>Striga</taxon>
    </lineage>
</organism>
<evidence type="ECO:0000313" key="1">
    <source>
        <dbReference type="EMBL" id="GER33186.1"/>
    </source>
</evidence>
<keyword evidence="2" id="KW-1185">Reference proteome</keyword>
<name>A0A5A7PKN4_STRAF</name>
<sequence>MGYQFVEEKLDRFFISFGWLSQHPLTSSSNIGRSSSEHNLILLTESPSTPHPQKRFHLDRRWIGKEGIHEVISKAWNTQHFGTPIFQVQSKIKETRISLLKWSRNFRTGLNNVKVSTTQLEQHTL</sequence>
<dbReference type="Proteomes" id="UP000325081">
    <property type="component" value="Unassembled WGS sequence"/>
</dbReference>
<dbReference type="OrthoDB" id="1935929at2759"/>
<reference evidence="2" key="1">
    <citation type="journal article" date="2019" name="Curr. Biol.">
        <title>Genome Sequence of Striga asiatica Provides Insight into the Evolution of Plant Parasitism.</title>
        <authorList>
            <person name="Yoshida S."/>
            <person name="Kim S."/>
            <person name="Wafula E.K."/>
            <person name="Tanskanen J."/>
            <person name="Kim Y.M."/>
            <person name="Honaas L."/>
            <person name="Yang Z."/>
            <person name="Spallek T."/>
            <person name="Conn C.E."/>
            <person name="Ichihashi Y."/>
            <person name="Cheong K."/>
            <person name="Cui S."/>
            <person name="Der J.P."/>
            <person name="Gundlach H."/>
            <person name="Jiao Y."/>
            <person name="Hori C."/>
            <person name="Ishida J.K."/>
            <person name="Kasahara H."/>
            <person name="Kiba T."/>
            <person name="Kim M.S."/>
            <person name="Koo N."/>
            <person name="Laohavisit A."/>
            <person name="Lee Y.H."/>
            <person name="Lumba S."/>
            <person name="McCourt P."/>
            <person name="Mortimer J.C."/>
            <person name="Mutuku J.M."/>
            <person name="Nomura T."/>
            <person name="Sasaki-Sekimoto Y."/>
            <person name="Seto Y."/>
            <person name="Wang Y."/>
            <person name="Wakatake T."/>
            <person name="Sakakibara H."/>
            <person name="Demura T."/>
            <person name="Yamaguchi S."/>
            <person name="Yoneyama K."/>
            <person name="Manabe R.I."/>
            <person name="Nelson D.C."/>
            <person name="Schulman A.H."/>
            <person name="Timko M.P."/>
            <person name="dePamphilis C.W."/>
            <person name="Choi D."/>
            <person name="Shirasu K."/>
        </authorList>
    </citation>
    <scope>NUCLEOTIDE SEQUENCE [LARGE SCALE GENOMIC DNA]</scope>
    <source>
        <strain evidence="2">cv. UVA1</strain>
    </source>
</reference>
<protein>
    <submittedName>
        <fullName evidence="1">Retrotransposon protein</fullName>
    </submittedName>
</protein>
<gene>
    <name evidence="1" type="ORF">STAS_09296</name>
</gene>
<dbReference type="EMBL" id="BKCP01004694">
    <property type="protein sequence ID" value="GER33186.1"/>
    <property type="molecule type" value="Genomic_DNA"/>
</dbReference>
<dbReference type="AlphaFoldDB" id="A0A5A7PKN4"/>
<evidence type="ECO:0000313" key="2">
    <source>
        <dbReference type="Proteomes" id="UP000325081"/>
    </source>
</evidence>